<dbReference type="Proteomes" id="UP001302719">
    <property type="component" value="Chromosome"/>
</dbReference>
<keyword evidence="6 9" id="KW-0479">Metal-binding</keyword>
<dbReference type="NCBIfam" id="NF001490">
    <property type="entry name" value="PRK00346.1-4"/>
    <property type="match status" value="1"/>
</dbReference>
<keyword evidence="8 9" id="KW-0378">Hydrolase</keyword>
<name>A0AA96JSV0_9BACT</name>
<evidence type="ECO:0000259" key="11">
    <source>
        <dbReference type="Pfam" id="PF01975"/>
    </source>
</evidence>
<evidence type="ECO:0000256" key="2">
    <source>
        <dbReference type="ARBA" id="ARBA00001946"/>
    </source>
</evidence>
<evidence type="ECO:0000256" key="9">
    <source>
        <dbReference type="HAMAP-Rule" id="MF_00060"/>
    </source>
</evidence>
<organism evidence="12 13">
    <name type="scientific">Candidatus Nitrospira allomarina</name>
    <dbReference type="NCBI Taxonomy" id="3020900"/>
    <lineage>
        <taxon>Bacteria</taxon>
        <taxon>Pseudomonadati</taxon>
        <taxon>Nitrospirota</taxon>
        <taxon>Nitrospiria</taxon>
        <taxon>Nitrospirales</taxon>
        <taxon>Nitrospiraceae</taxon>
        <taxon>Nitrospira</taxon>
    </lineage>
</organism>
<accession>A0AA96JSV0</accession>
<dbReference type="EMBL" id="CP116967">
    <property type="protein sequence ID" value="WNM58678.1"/>
    <property type="molecule type" value="Genomic_DNA"/>
</dbReference>
<evidence type="ECO:0000313" key="13">
    <source>
        <dbReference type="Proteomes" id="UP001302719"/>
    </source>
</evidence>
<dbReference type="GO" id="GO:0046872">
    <property type="term" value="F:metal ion binding"/>
    <property type="evidence" value="ECO:0007669"/>
    <property type="project" value="UniProtKB-UniRule"/>
</dbReference>
<dbReference type="SUPFAM" id="SSF64167">
    <property type="entry name" value="SurE-like"/>
    <property type="match status" value="1"/>
</dbReference>
<evidence type="ECO:0000256" key="8">
    <source>
        <dbReference type="ARBA" id="ARBA00022801"/>
    </source>
</evidence>
<feature type="binding site" evidence="9">
    <location>
        <position position="16"/>
    </location>
    <ligand>
        <name>a divalent metal cation</name>
        <dbReference type="ChEBI" id="CHEBI:60240"/>
    </ligand>
</feature>
<comment type="function">
    <text evidence="9">Nucleotidase that shows phosphatase activity on nucleoside 5'-monophosphates.</text>
</comment>
<evidence type="ECO:0000256" key="1">
    <source>
        <dbReference type="ARBA" id="ARBA00000815"/>
    </source>
</evidence>
<comment type="cofactor">
    <cofactor evidence="2">
        <name>Mg(2+)</name>
        <dbReference type="ChEBI" id="CHEBI:18420"/>
    </cofactor>
</comment>
<reference evidence="12 13" key="1">
    <citation type="submission" date="2023-01" db="EMBL/GenBank/DDBJ databases">
        <title>Cultivation and genomic characterization of new, ubiquitous marine nitrite-oxidizing bacteria from the Nitrospirales.</title>
        <authorList>
            <person name="Mueller A.J."/>
            <person name="Daebeler A."/>
            <person name="Herbold C.W."/>
            <person name="Kirkegaard R.H."/>
            <person name="Daims H."/>
        </authorList>
    </citation>
    <scope>NUCLEOTIDE SEQUENCE [LARGE SCALE GENOMIC DNA]</scope>
    <source>
        <strain evidence="12 13">VA</strain>
    </source>
</reference>
<keyword evidence="7 9" id="KW-0547">Nucleotide-binding</keyword>
<dbReference type="InterPro" id="IPR030048">
    <property type="entry name" value="SurE"/>
</dbReference>
<dbReference type="RefSeq" id="WP_312644818.1">
    <property type="nucleotide sequence ID" value="NZ_CP116967.1"/>
</dbReference>
<dbReference type="Pfam" id="PF01975">
    <property type="entry name" value="SurE"/>
    <property type="match status" value="1"/>
</dbReference>
<evidence type="ECO:0000256" key="6">
    <source>
        <dbReference type="ARBA" id="ARBA00022723"/>
    </source>
</evidence>
<dbReference type="HAMAP" id="MF_00060">
    <property type="entry name" value="SurE"/>
    <property type="match status" value="1"/>
</dbReference>
<gene>
    <name evidence="9 12" type="primary">surE</name>
    <name evidence="12" type="ORF">PP769_02600</name>
</gene>
<dbReference type="GO" id="GO:0000166">
    <property type="term" value="F:nucleotide binding"/>
    <property type="evidence" value="ECO:0007669"/>
    <property type="project" value="UniProtKB-KW"/>
</dbReference>
<dbReference type="InterPro" id="IPR036523">
    <property type="entry name" value="SurE-like_sf"/>
</dbReference>
<dbReference type="InterPro" id="IPR002828">
    <property type="entry name" value="SurE-like_Pase/nucleotidase"/>
</dbReference>
<comment type="caution">
    <text evidence="9">Lacks conserved residue(s) required for the propagation of feature annotation.</text>
</comment>
<evidence type="ECO:0000256" key="4">
    <source>
        <dbReference type="ARBA" id="ARBA00011062"/>
    </source>
</evidence>
<protein>
    <recommendedName>
        <fullName evidence="9">5'-nucleotidase SurE</fullName>
        <ecNumber evidence="9">3.1.3.5</ecNumber>
    </recommendedName>
    <alternativeName>
        <fullName evidence="9">Nucleoside 5'-monophosphate phosphohydrolase</fullName>
    </alternativeName>
</protein>
<dbReference type="GO" id="GO:0005737">
    <property type="term" value="C:cytoplasm"/>
    <property type="evidence" value="ECO:0007669"/>
    <property type="project" value="UniProtKB-SubCell"/>
</dbReference>
<dbReference type="NCBIfam" id="TIGR00087">
    <property type="entry name" value="surE"/>
    <property type="match status" value="1"/>
</dbReference>
<dbReference type="PANTHER" id="PTHR30457">
    <property type="entry name" value="5'-NUCLEOTIDASE SURE"/>
    <property type="match status" value="1"/>
</dbReference>
<dbReference type="EC" id="3.1.3.5" evidence="9"/>
<dbReference type="GO" id="GO:0008253">
    <property type="term" value="F:5'-nucleotidase activity"/>
    <property type="evidence" value="ECO:0007669"/>
    <property type="project" value="UniProtKB-UniRule"/>
</dbReference>
<keyword evidence="13" id="KW-1185">Reference proteome</keyword>
<dbReference type="KEGG" id="nall:PP769_02600"/>
<evidence type="ECO:0000256" key="10">
    <source>
        <dbReference type="SAM" id="MobiDB-lite"/>
    </source>
</evidence>
<evidence type="ECO:0000256" key="3">
    <source>
        <dbReference type="ARBA" id="ARBA00004496"/>
    </source>
</evidence>
<sequence>MIHSSPGPIILVTNDDGINAPGIRVLAEALSPLGEVWVVAPEKTQNAVGRSMTLHKPLRLRPLKKRWYAVNGTPADCVTLAVCHLLPACLPNLVVSGINNGWNLGDDVTNSGTVAGAIEGMLHGIPSIAISLEDLPKCQYAVAGHFAFLVGKRVLECGLPEETILNVNVPSRRLENIAGIQITCLSQRRYLNPVVEKTDPRGNRYFWIAGQRESWARGKHSDHDAVSNQMVSISPLHLDLTDYSAMQALKGWEKSLFPSKQSLRKPIKISGKGKRSPIKPKRL</sequence>
<dbReference type="AlphaFoldDB" id="A0AA96JSV0"/>
<comment type="subcellular location">
    <subcellularLocation>
        <location evidence="3 9">Cytoplasm</location>
    </subcellularLocation>
</comment>
<feature type="region of interest" description="Disordered" evidence="10">
    <location>
        <begin position="263"/>
        <end position="283"/>
    </location>
</feature>
<feature type="binding site" evidence="9">
    <location>
        <position position="15"/>
    </location>
    <ligand>
        <name>a divalent metal cation</name>
        <dbReference type="ChEBI" id="CHEBI:60240"/>
    </ligand>
</feature>
<proteinExistence type="inferred from homology"/>
<dbReference type="Gene3D" id="3.40.1210.10">
    <property type="entry name" value="Survival protein SurE-like phosphatase/nucleotidase"/>
    <property type="match status" value="1"/>
</dbReference>
<feature type="domain" description="Survival protein SurE-like phosphatase/nucleotidase" evidence="11">
    <location>
        <begin position="10"/>
        <end position="190"/>
    </location>
</feature>
<dbReference type="GO" id="GO:0008254">
    <property type="term" value="F:3'-nucleotidase activity"/>
    <property type="evidence" value="ECO:0007669"/>
    <property type="project" value="TreeGrafter"/>
</dbReference>
<comment type="similarity">
    <text evidence="4 9">Belongs to the SurE nucleotidase family.</text>
</comment>
<comment type="catalytic activity">
    <reaction evidence="1 9">
        <text>a ribonucleoside 5'-phosphate + H2O = a ribonucleoside + phosphate</text>
        <dbReference type="Rhea" id="RHEA:12484"/>
        <dbReference type="ChEBI" id="CHEBI:15377"/>
        <dbReference type="ChEBI" id="CHEBI:18254"/>
        <dbReference type="ChEBI" id="CHEBI:43474"/>
        <dbReference type="ChEBI" id="CHEBI:58043"/>
        <dbReference type="EC" id="3.1.3.5"/>
    </reaction>
</comment>
<dbReference type="FunFam" id="3.40.1210.10:FF:000001">
    <property type="entry name" value="5'/3'-nucleotidase SurE"/>
    <property type="match status" value="1"/>
</dbReference>
<evidence type="ECO:0000313" key="12">
    <source>
        <dbReference type="EMBL" id="WNM58678.1"/>
    </source>
</evidence>
<comment type="cofactor">
    <cofactor evidence="9">
        <name>a divalent metal cation</name>
        <dbReference type="ChEBI" id="CHEBI:60240"/>
    </cofactor>
    <text evidence="9">Binds 1 divalent metal cation per subunit.</text>
</comment>
<feature type="binding site" evidence="9">
    <location>
        <position position="99"/>
    </location>
    <ligand>
        <name>a divalent metal cation</name>
        <dbReference type="ChEBI" id="CHEBI:60240"/>
    </ligand>
</feature>
<evidence type="ECO:0000256" key="5">
    <source>
        <dbReference type="ARBA" id="ARBA00022490"/>
    </source>
</evidence>
<dbReference type="PANTHER" id="PTHR30457:SF12">
    <property type="entry name" value="5'_3'-NUCLEOTIDASE SURE"/>
    <property type="match status" value="1"/>
</dbReference>
<dbReference type="GO" id="GO:0004309">
    <property type="term" value="F:exopolyphosphatase activity"/>
    <property type="evidence" value="ECO:0007669"/>
    <property type="project" value="TreeGrafter"/>
</dbReference>
<keyword evidence="5 9" id="KW-0963">Cytoplasm</keyword>
<evidence type="ECO:0000256" key="7">
    <source>
        <dbReference type="ARBA" id="ARBA00022741"/>
    </source>
</evidence>